<proteinExistence type="predicted"/>
<keyword evidence="2" id="KW-1185">Reference proteome</keyword>
<organism evidence="1 2">
    <name type="scientific">Dreissena polymorpha</name>
    <name type="common">Zebra mussel</name>
    <name type="synonym">Mytilus polymorpha</name>
    <dbReference type="NCBI Taxonomy" id="45954"/>
    <lineage>
        <taxon>Eukaryota</taxon>
        <taxon>Metazoa</taxon>
        <taxon>Spiralia</taxon>
        <taxon>Lophotrochozoa</taxon>
        <taxon>Mollusca</taxon>
        <taxon>Bivalvia</taxon>
        <taxon>Autobranchia</taxon>
        <taxon>Heteroconchia</taxon>
        <taxon>Euheterodonta</taxon>
        <taxon>Imparidentia</taxon>
        <taxon>Neoheterodontei</taxon>
        <taxon>Myida</taxon>
        <taxon>Dreissenoidea</taxon>
        <taxon>Dreissenidae</taxon>
        <taxon>Dreissena</taxon>
    </lineage>
</organism>
<gene>
    <name evidence="1" type="ORF">DPMN_164500</name>
</gene>
<reference evidence="1" key="1">
    <citation type="journal article" date="2019" name="bioRxiv">
        <title>The Genome of the Zebra Mussel, Dreissena polymorpha: A Resource for Invasive Species Research.</title>
        <authorList>
            <person name="McCartney M.A."/>
            <person name="Auch B."/>
            <person name="Kono T."/>
            <person name="Mallez S."/>
            <person name="Zhang Y."/>
            <person name="Obille A."/>
            <person name="Becker A."/>
            <person name="Abrahante J.E."/>
            <person name="Garbe J."/>
            <person name="Badalamenti J.P."/>
            <person name="Herman A."/>
            <person name="Mangelson H."/>
            <person name="Liachko I."/>
            <person name="Sullivan S."/>
            <person name="Sone E.D."/>
            <person name="Koren S."/>
            <person name="Silverstein K.A.T."/>
            <person name="Beckman K.B."/>
            <person name="Gohl D.M."/>
        </authorList>
    </citation>
    <scope>NUCLEOTIDE SEQUENCE</scope>
    <source>
        <strain evidence="1">Duluth1</strain>
        <tissue evidence="1">Whole animal</tissue>
    </source>
</reference>
<sequence>MFGTLCENEKTLFRPSGIIVTSQTASNCMRRSAFGFVQYTIWGFLSGQDYIECHSYAVNT</sequence>
<dbReference type="AlphaFoldDB" id="A0A9D4IW58"/>
<protein>
    <submittedName>
        <fullName evidence="1">Uncharacterized protein</fullName>
    </submittedName>
</protein>
<name>A0A9D4IW58_DREPO</name>
<evidence type="ECO:0000313" key="2">
    <source>
        <dbReference type="Proteomes" id="UP000828390"/>
    </source>
</evidence>
<reference evidence="1" key="2">
    <citation type="submission" date="2020-11" db="EMBL/GenBank/DDBJ databases">
        <authorList>
            <person name="McCartney M.A."/>
            <person name="Auch B."/>
            <person name="Kono T."/>
            <person name="Mallez S."/>
            <person name="Becker A."/>
            <person name="Gohl D.M."/>
            <person name="Silverstein K.A.T."/>
            <person name="Koren S."/>
            <person name="Bechman K.B."/>
            <person name="Herman A."/>
            <person name="Abrahante J.E."/>
            <person name="Garbe J."/>
        </authorList>
    </citation>
    <scope>NUCLEOTIDE SEQUENCE</scope>
    <source>
        <strain evidence="1">Duluth1</strain>
        <tissue evidence="1">Whole animal</tissue>
    </source>
</reference>
<evidence type="ECO:0000313" key="1">
    <source>
        <dbReference type="EMBL" id="KAH3786393.1"/>
    </source>
</evidence>
<dbReference type="EMBL" id="JAIWYP010000008">
    <property type="protein sequence ID" value="KAH3786393.1"/>
    <property type="molecule type" value="Genomic_DNA"/>
</dbReference>
<dbReference type="Proteomes" id="UP000828390">
    <property type="component" value="Unassembled WGS sequence"/>
</dbReference>
<accession>A0A9D4IW58</accession>
<comment type="caution">
    <text evidence="1">The sequence shown here is derived from an EMBL/GenBank/DDBJ whole genome shotgun (WGS) entry which is preliminary data.</text>
</comment>